<gene>
    <name evidence="1" type="ORF">DW787_05125</name>
</gene>
<sequence length="1036" mass="116262">MSEQEIERAFQDLFQGLGIREAQLDDPDQLDVIEVNTEGSASDDVLSAEQSVVLEEGCARESTIPRRTRIAHFDDPLNEAGLPARVVGALSRLGILTVEQLCCLSRSTQFQDIGQLPKLGHKTEEDTYAWLDTHAHHIDDEAYDCLSQYERALRSETDYFINRLGLLCRFDCAGAKGHEQIDDGQGQDALLQKPLDELEIPGFTKGMMASLKRHGVRAVEDLLVMDTELVLQYRGWGSGKKRKLDSLVARLRSQLETGGCPELSPGPSGHPRLFFSFSSEHLSEDALLLTEGIEELGYPLYIPTAAPWLNECAAKGLNPHEAASRLTGQEPIPEVKECLASVLCRRLDEAIDRFRRGYADTCSILVPDAPGWGAAAYECLDEEEGLSYDEHARLLTKKTLTLEEWVSSIENDAKRTILAMRLAGSTLQEAADEVKLTRERARQIENALLESSPLLSVLAFRALVDSYEISESQFVEMGLGTPSEYRYLDKTGRRRGGRRPLAMALHDRTISEAIKSEIAAHINKERSKYYVQVEGGIVRIDKMEIVQHLLEKAAESGCPSLSIDELLKRYRDFCSGHELENRKGIESGSARAMLAFLQRKDTVLASSGQSIRLYDFNAYDFTDLELALDSMKKESIECSVRVITRRFPSLLDEYDLLDEYELHHVIRHLNFDKSIGFELGRSPMIKFGDADRDEQVKALIREKGSISVDDLAIVYEKKFGVSQDSFKACFLTRMGQYRHGSVYSMSEAPLTNRERCWLEAELEGVSYISLEFIRQRFIDEFSLAASQKICDHNLSSLGFAVSEDLIVSRSVDVEAAFSRLLDSLTFTFEGEEGLSAEVMTHSLFRSGLDSRLRRFQLIKFECEEDGRTVFVSEKYLHELFSIDAEFMRSYVRHVIEYVGSESPFTMKSLRDSGFVDVLDLIRTDVRFGDSFFESVLSAGIGDLRIGTSTCRGVRIFSVTAAPFSSVSLFEYLVAREGAVDLEELQGILLDEFGIEAGLTYMRSVVARSHIVSRPGDMLFASDEAYAEFRDALIAAL</sequence>
<evidence type="ECO:0008006" key="3">
    <source>
        <dbReference type="Google" id="ProtNLM"/>
    </source>
</evidence>
<comment type="caution">
    <text evidence="1">The sequence shown here is derived from an EMBL/GenBank/DDBJ whole genome shotgun (WGS) entry which is preliminary data.</text>
</comment>
<name>A0A414FXA9_9ACTN</name>
<dbReference type="AlphaFoldDB" id="A0A414FXA9"/>
<dbReference type="Proteomes" id="UP000286050">
    <property type="component" value="Unassembled WGS sequence"/>
</dbReference>
<evidence type="ECO:0000313" key="2">
    <source>
        <dbReference type="Proteomes" id="UP000286050"/>
    </source>
</evidence>
<protein>
    <recommendedName>
        <fullName evidence="3">RNA polymerase sigma-70 region 4 domain-containing protein</fullName>
    </recommendedName>
</protein>
<reference evidence="1 2" key="1">
    <citation type="submission" date="2018-08" db="EMBL/GenBank/DDBJ databases">
        <title>A genome reference for cultivated species of the human gut microbiota.</title>
        <authorList>
            <person name="Zou Y."/>
            <person name="Xue W."/>
            <person name="Luo G."/>
        </authorList>
    </citation>
    <scope>NUCLEOTIDE SEQUENCE [LARGE SCALE GENOMIC DNA]</scope>
    <source>
        <strain evidence="1 2">AM30-5LB</strain>
    </source>
</reference>
<evidence type="ECO:0000313" key="1">
    <source>
        <dbReference type="EMBL" id="RHD56063.1"/>
    </source>
</evidence>
<organism evidence="1 2">
    <name type="scientific">Collinsella intestinalis</name>
    <dbReference type="NCBI Taxonomy" id="147207"/>
    <lineage>
        <taxon>Bacteria</taxon>
        <taxon>Bacillati</taxon>
        <taxon>Actinomycetota</taxon>
        <taxon>Coriobacteriia</taxon>
        <taxon>Coriobacteriales</taxon>
        <taxon>Coriobacteriaceae</taxon>
        <taxon>Collinsella</taxon>
    </lineage>
</organism>
<accession>A0A414FXA9</accession>
<proteinExistence type="predicted"/>
<dbReference type="EMBL" id="QSJI01000003">
    <property type="protein sequence ID" value="RHD56063.1"/>
    <property type="molecule type" value="Genomic_DNA"/>
</dbReference>